<reference evidence="2 3" key="1">
    <citation type="submission" date="2015-08" db="EMBL/GenBank/DDBJ databases">
        <title>Draft Genome Sequence of Rathayibacter sp. Strain VKM Ac-2596 Isolated from Leaf Gall Induced by Plant-Parasitic Nematodes.</title>
        <authorList>
            <person name="Vasilenko O.V."/>
            <person name="Starodumova I.P."/>
            <person name="Tarlachkov S.V."/>
            <person name="Dorofeeva L.V."/>
            <person name="Evtushenko L.I."/>
        </authorList>
    </citation>
    <scope>NUCLEOTIDE SEQUENCE [LARGE SCALE GENOMIC DNA]</scope>
    <source>
        <strain evidence="2 3">VKM Ac-2596</strain>
    </source>
</reference>
<dbReference type="Proteomes" id="UP000076717">
    <property type="component" value="Unassembled WGS sequence"/>
</dbReference>
<dbReference type="AlphaFoldDB" id="A0A166HG09"/>
<dbReference type="EMBL" id="LIIN01000091">
    <property type="protein sequence ID" value="KZX20526.1"/>
    <property type="molecule type" value="Genomic_DNA"/>
</dbReference>
<comment type="caution">
    <text evidence="2">The sequence shown here is derived from an EMBL/GenBank/DDBJ whole genome shotgun (WGS) entry which is preliminary data.</text>
</comment>
<name>A0A166HG09_9MICO</name>
<proteinExistence type="predicted"/>
<keyword evidence="3" id="KW-1185">Reference proteome</keyword>
<sequence length="358" mass="38813">MISRRLFMTGASATTVILASPITTGADNAHASEGPTGPAEAVFEPVPVVVRQVLSSDLSGVFSYPDSSYERIRVTNLQTFTLELTYDSRLFSSQPLLIVEDDNIYSVFSRSRTKTTATTITSYYEVTLSDYSPRVLTFLTPTFMPPAYPNDGTDDLYSTLVVLTDQAGVELARKEQPLDPQKTPVDAWGAEIQVEWAQLDLASSRTYRYPSAVTLVSLGPAPVPEGTSLSIVIDDQYLEDIPLIRVGTPTTDLAFIVKENPIETSTLPSDVWPDSNYGWDSGERIATILRSLPQGESVQFTFEAVGKNTAEARSIVNASILLGSPPSASGWRRNLPAEVTDLTPSGQPNLTTSTTGTT</sequence>
<organism evidence="2 3">
    <name type="scientific">Rathayibacter tanaceti</name>
    <dbReference type="NCBI Taxonomy" id="1671680"/>
    <lineage>
        <taxon>Bacteria</taxon>
        <taxon>Bacillati</taxon>
        <taxon>Actinomycetota</taxon>
        <taxon>Actinomycetes</taxon>
        <taxon>Micrococcales</taxon>
        <taxon>Microbacteriaceae</taxon>
        <taxon>Rathayibacter</taxon>
    </lineage>
</organism>
<accession>A0A166HG09</accession>
<evidence type="ECO:0000256" key="1">
    <source>
        <dbReference type="SAM" id="MobiDB-lite"/>
    </source>
</evidence>
<dbReference type="InterPro" id="IPR006311">
    <property type="entry name" value="TAT_signal"/>
</dbReference>
<evidence type="ECO:0000313" key="3">
    <source>
        <dbReference type="Proteomes" id="UP000076717"/>
    </source>
</evidence>
<gene>
    <name evidence="2" type="ORF">ACH61_02352</name>
</gene>
<dbReference type="PROSITE" id="PS51318">
    <property type="entry name" value="TAT"/>
    <property type="match status" value="1"/>
</dbReference>
<protein>
    <submittedName>
        <fullName evidence="2">Uncharacterized protein</fullName>
    </submittedName>
</protein>
<feature type="region of interest" description="Disordered" evidence="1">
    <location>
        <begin position="338"/>
        <end position="358"/>
    </location>
</feature>
<feature type="compositionally biased region" description="Polar residues" evidence="1">
    <location>
        <begin position="342"/>
        <end position="358"/>
    </location>
</feature>
<evidence type="ECO:0000313" key="2">
    <source>
        <dbReference type="EMBL" id="KZX20526.1"/>
    </source>
</evidence>